<sequence>MRGEILEQLKQQRKLALRLGSTKHDKSNGWRLTSFATKALIKGEKHFSEMTNKDFNFEVRQKGVDIKLGIDIASLSYEKLVDKIILIAGDSDFVPAAKMARKHGIDFILDPLRNNIDTSLNEHIDGLVSHDLVSIIRDVTNLQPDEKPKWWSSENSKETGDKSLKSRKTDRA</sequence>
<comment type="caution">
    <text evidence="3">The sequence shown here is derived from an EMBL/GenBank/DDBJ whole genome shotgun (WGS) entry which is preliminary data.</text>
</comment>
<dbReference type="Proteomes" id="UP001209854">
    <property type="component" value="Unassembled WGS sequence"/>
</dbReference>
<evidence type="ECO:0000259" key="2">
    <source>
        <dbReference type="Pfam" id="PF01936"/>
    </source>
</evidence>
<proteinExistence type="predicted"/>
<organism evidence="3 4">
    <name type="scientific">Endozoicomonas gorgoniicola</name>
    <dbReference type="NCBI Taxonomy" id="1234144"/>
    <lineage>
        <taxon>Bacteria</taxon>
        <taxon>Pseudomonadati</taxon>
        <taxon>Pseudomonadota</taxon>
        <taxon>Gammaproteobacteria</taxon>
        <taxon>Oceanospirillales</taxon>
        <taxon>Endozoicomonadaceae</taxon>
        <taxon>Endozoicomonas</taxon>
    </lineage>
</organism>
<dbReference type="Pfam" id="PF01936">
    <property type="entry name" value="NYN"/>
    <property type="match status" value="1"/>
</dbReference>
<reference evidence="3 4" key="1">
    <citation type="submission" date="2022-10" db="EMBL/GenBank/DDBJ databases">
        <title>High-quality genome sequences of two octocoral-associated bacteria, Endozoicomonas euniceicola EF212 and Endozoicomonas gorgoniicola PS125.</title>
        <authorList>
            <person name="Chiou Y.-J."/>
            <person name="Chen Y.-H."/>
        </authorList>
    </citation>
    <scope>NUCLEOTIDE SEQUENCE [LARGE SCALE GENOMIC DNA]</scope>
    <source>
        <strain evidence="3 4">PS125</strain>
    </source>
</reference>
<evidence type="ECO:0000313" key="3">
    <source>
        <dbReference type="EMBL" id="MCW7555056.1"/>
    </source>
</evidence>
<name>A0ABT3N0B4_9GAMM</name>
<feature type="region of interest" description="Disordered" evidence="1">
    <location>
        <begin position="145"/>
        <end position="172"/>
    </location>
</feature>
<accession>A0ABT3N0B4</accession>
<feature type="domain" description="NYN" evidence="2">
    <location>
        <begin position="49"/>
        <end position="107"/>
    </location>
</feature>
<dbReference type="RefSeq" id="WP_262564819.1">
    <property type="nucleotide sequence ID" value="NZ_JAPFCC010000001.1"/>
</dbReference>
<dbReference type="CDD" id="cd18722">
    <property type="entry name" value="PIN_NicB-like"/>
    <property type="match status" value="1"/>
</dbReference>
<protein>
    <submittedName>
        <fullName evidence="3">NYN domain-containing protein</fullName>
    </submittedName>
</protein>
<keyword evidence="4" id="KW-1185">Reference proteome</keyword>
<gene>
    <name evidence="3" type="ORF">NX722_21005</name>
</gene>
<dbReference type="EMBL" id="JAPFCC010000001">
    <property type="protein sequence ID" value="MCW7555056.1"/>
    <property type="molecule type" value="Genomic_DNA"/>
</dbReference>
<evidence type="ECO:0000313" key="4">
    <source>
        <dbReference type="Proteomes" id="UP001209854"/>
    </source>
</evidence>
<evidence type="ECO:0000256" key="1">
    <source>
        <dbReference type="SAM" id="MobiDB-lite"/>
    </source>
</evidence>
<dbReference type="InterPro" id="IPR021139">
    <property type="entry name" value="NYN"/>
</dbReference>
<dbReference type="Gene3D" id="3.40.50.1010">
    <property type="entry name" value="5'-nuclease"/>
    <property type="match status" value="1"/>
</dbReference>